<proteinExistence type="predicted"/>
<dbReference type="Proteomes" id="UP000654075">
    <property type="component" value="Unassembled WGS sequence"/>
</dbReference>
<accession>A0A813E975</accession>
<sequence length="113" mass="12918">MRGARKDIFVVPKIKEGKRCSIDRPERKTEIQKFRHRKRKGGARKPENETPKGGQEKYLKGGQNQRDDEKKTNTTGKNTKNNTDKKGHQTNNEEEKPTGTKKTDNAEPNSSQV</sequence>
<dbReference type="EMBL" id="CAJNNV010008924">
    <property type="protein sequence ID" value="CAE8596789.1"/>
    <property type="molecule type" value="Genomic_DNA"/>
</dbReference>
<feature type="compositionally biased region" description="Basic and acidic residues" evidence="1">
    <location>
        <begin position="20"/>
        <end position="33"/>
    </location>
</feature>
<keyword evidence="3" id="KW-1185">Reference proteome</keyword>
<evidence type="ECO:0000256" key="1">
    <source>
        <dbReference type="SAM" id="MobiDB-lite"/>
    </source>
</evidence>
<gene>
    <name evidence="2" type="ORF">PGLA1383_LOCUS15249</name>
</gene>
<dbReference type="AlphaFoldDB" id="A0A813E975"/>
<reference evidence="2" key="1">
    <citation type="submission" date="2021-02" db="EMBL/GenBank/DDBJ databases">
        <authorList>
            <person name="Dougan E. K."/>
            <person name="Rhodes N."/>
            <person name="Thang M."/>
            <person name="Chan C."/>
        </authorList>
    </citation>
    <scope>NUCLEOTIDE SEQUENCE</scope>
</reference>
<feature type="region of interest" description="Disordered" evidence="1">
    <location>
        <begin position="20"/>
        <end position="113"/>
    </location>
</feature>
<protein>
    <submittedName>
        <fullName evidence="2">Uncharacterized protein</fullName>
    </submittedName>
</protein>
<evidence type="ECO:0000313" key="3">
    <source>
        <dbReference type="Proteomes" id="UP000654075"/>
    </source>
</evidence>
<organism evidence="2 3">
    <name type="scientific">Polarella glacialis</name>
    <name type="common">Dinoflagellate</name>
    <dbReference type="NCBI Taxonomy" id="89957"/>
    <lineage>
        <taxon>Eukaryota</taxon>
        <taxon>Sar</taxon>
        <taxon>Alveolata</taxon>
        <taxon>Dinophyceae</taxon>
        <taxon>Suessiales</taxon>
        <taxon>Suessiaceae</taxon>
        <taxon>Polarella</taxon>
    </lineage>
</organism>
<feature type="compositionally biased region" description="Basic and acidic residues" evidence="1">
    <location>
        <begin position="44"/>
        <end position="72"/>
    </location>
</feature>
<name>A0A813E975_POLGL</name>
<evidence type="ECO:0000313" key="2">
    <source>
        <dbReference type="EMBL" id="CAE8596789.1"/>
    </source>
</evidence>
<comment type="caution">
    <text evidence="2">The sequence shown here is derived from an EMBL/GenBank/DDBJ whole genome shotgun (WGS) entry which is preliminary data.</text>
</comment>
<feature type="compositionally biased region" description="Basic residues" evidence="1">
    <location>
        <begin position="34"/>
        <end position="43"/>
    </location>
</feature>
<feature type="compositionally biased region" description="Basic and acidic residues" evidence="1">
    <location>
        <begin position="82"/>
        <end position="105"/>
    </location>
</feature>